<dbReference type="AlphaFoldDB" id="A0A0M2PZB0"/>
<evidence type="ECO:0000313" key="3">
    <source>
        <dbReference type="Proteomes" id="UP000034681"/>
    </source>
</evidence>
<evidence type="ECO:0000256" key="1">
    <source>
        <dbReference type="SAM" id="MobiDB-lite"/>
    </source>
</evidence>
<accession>A0A0M2PZB0</accession>
<dbReference type="EMBL" id="AJTX02000004">
    <property type="protein sequence ID" value="KKJ00393.1"/>
    <property type="molecule type" value="Genomic_DNA"/>
</dbReference>
<name>A0A0M2PZB0_PROHO</name>
<dbReference type="Proteomes" id="UP000034681">
    <property type="component" value="Unassembled WGS sequence"/>
</dbReference>
<evidence type="ECO:0000313" key="2">
    <source>
        <dbReference type="EMBL" id="KKJ00393.1"/>
    </source>
</evidence>
<reference evidence="2" key="1">
    <citation type="submission" date="2012-04" db="EMBL/GenBank/DDBJ databases">
        <authorList>
            <person name="Borisov I.G."/>
            <person name="Ivanikova N.V."/>
            <person name="Pinevich A.V."/>
        </authorList>
    </citation>
    <scope>NUCLEOTIDE SEQUENCE [LARGE SCALE GENOMIC DNA]</scope>
    <source>
        <strain evidence="2">CALU 1027</strain>
    </source>
</reference>
<sequence>MFEADRPTPRNCHNLPRDPPLQLLPNPRPDLQVAIIRMQDAAVSHDRVTRFPQLQAIADFYAQAKVTQDQLISGYGP</sequence>
<proteinExistence type="predicted"/>
<gene>
    <name evidence="2" type="ORF">PROH_12165</name>
</gene>
<protein>
    <submittedName>
        <fullName evidence="2">Uncharacterized protein</fullName>
    </submittedName>
</protein>
<organism evidence="2 3">
    <name type="scientific">Prochlorothrix hollandica PCC 9006 = CALU 1027</name>
    <dbReference type="NCBI Taxonomy" id="317619"/>
    <lineage>
        <taxon>Bacteria</taxon>
        <taxon>Bacillati</taxon>
        <taxon>Cyanobacteriota</taxon>
        <taxon>Cyanophyceae</taxon>
        <taxon>Prochlorotrichales</taxon>
        <taxon>Prochlorotrichaceae</taxon>
        <taxon>Prochlorothrix</taxon>
    </lineage>
</organism>
<comment type="caution">
    <text evidence="2">The sequence shown here is derived from an EMBL/GenBank/DDBJ whole genome shotgun (WGS) entry which is preliminary data.</text>
</comment>
<feature type="region of interest" description="Disordered" evidence="1">
    <location>
        <begin position="1"/>
        <end position="26"/>
    </location>
</feature>
<keyword evidence="3" id="KW-1185">Reference proteome</keyword>